<proteinExistence type="predicted"/>
<gene>
    <name evidence="1" type="ORF">UFOVP178_60</name>
</gene>
<name>A0A6J7WBZ7_9CAUD</name>
<organism evidence="1">
    <name type="scientific">uncultured Caudovirales phage</name>
    <dbReference type="NCBI Taxonomy" id="2100421"/>
    <lineage>
        <taxon>Viruses</taxon>
        <taxon>Duplodnaviria</taxon>
        <taxon>Heunggongvirae</taxon>
        <taxon>Uroviricota</taxon>
        <taxon>Caudoviricetes</taxon>
        <taxon>Peduoviridae</taxon>
        <taxon>Maltschvirus</taxon>
        <taxon>Maltschvirus maltsch</taxon>
    </lineage>
</organism>
<dbReference type="EMBL" id="LR798215">
    <property type="protein sequence ID" value="CAB5195127.1"/>
    <property type="molecule type" value="Genomic_DNA"/>
</dbReference>
<evidence type="ECO:0000313" key="1">
    <source>
        <dbReference type="EMBL" id="CAB5195127.1"/>
    </source>
</evidence>
<accession>A0A6J7WBZ7</accession>
<protein>
    <submittedName>
        <fullName evidence="1">Uncharacterized protein</fullName>
    </submittedName>
</protein>
<sequence length="75" mass="8347">MSDTKRGPGRPKVARPEKITIRPQRINPTAGKARAVSVRLAESDLAGLEQIRQAQKLSSTSAVIRWLHAFYQAHK</sequence>
<reference evidence="1" key="1">
    <citation type="submission" date="2020-05" db="EMBL/GenBank/DDBJ databases">
        <authorList>
            <person name="Chiriac C."/>
            <person name="Salcher M."/>
            <person name="Ghai R."/>
            <person name="Kavagutti S V."/>
        </authorList>
    </citation>
    <scope>NUCLEOTIDE SEQUENCE</scope>
</reference>